<sequence length="60" mass="6803">MRIGLVVDSACDLPADFLRAHAITLLPISVRSDLISFEDRRDPAATLRFFREQLGDRAHH</sequence>
<organism evidence="1">
    <name type="scientific">mine drainage metagenome</name>
    <dbReference type="NCBI Taxonomy" id="410659"/>
    <lineage>
        <taxon>unclassified sequences</taxon>
        <taxon>metagenomes</taxon>
        <taxon>ecological metagenomes</taxon>
    </lineage>
</organism>
<gene>
    <name evidence="1" type="ORF">B2A_14502</name>
</gene>
<proteinExistence type="predicted"/>
<evidence type="ECO:0000313" key="1">
    <source>
        <dbReference type="EMBL" id="EQD29377.1"/>
    </source>
</evidence>
<dbReference type="InterPro" id="IPR003797">
    <property type="entry name" value="DegV"/>
</dbReference>
<name>T0YC59_9ZZZZ</name>
<dbReference type="Pfam" id="PF02645">
    <property type="entry name" value="DegV"/>
    <property type="match status" value="1"/>
</dbReference>
<accession>T0YC59</accession>
<dbReference type="EMBL" id="AUZZ01010537">
    <property type="protein sequence ID" value="EQD29377.1"/>
    <property type="molecule type" value="Genomic_DNA"/>
</dbReference>
<dbReference type="SUPFAM" id="SSF82549">
    <property type="entry name" value="DAK1/DegV-like"/>
    <property type="match status" value="1"/>
</dbReference>
<reference evidence="1" key="1">
    <citation type="submission" date="2013-08" db="EMBL/GenBank/DDBJ databases">
        <authorList>
            <person name="Mendez C."/>
            <person name="Richter M."/>
            <person name="Ferrer M."/>
            <person name="Sanchez J."/>
        </authorList>
    </citation>
    <scope>NUCLEOTIDE SEQUENCE</scope>
</reference>
<reference evidence="1" key="2">
    <citation type="journal article" date="2014" name="ISME J.">
        <title>Microbial stratification in low pH oxic and suboxic macroscopic growths along an acid mine drainage.</title>
        <authorList>
            <person name="Mendez-Garcia C."/>
            <person name="Mesa V."/>
            <person name="Sprenger R.R."/>
            <person name="Richter M."/>
            <person name="Diez M.S."/>
            <person name="Solano J."/>
            <person name="Bargiela R."/>
            <person name="Golyshina O.V."/>
            <person name="Manteca A."/>
            <person name="Ramos J.L."/>
            <person name="Gallego J.R."/>
            <person name="Llorente I."/>
            <person name="Martins Dos Santos V.A."/>
            <person name="Jensen O.N."/>
            <person name="Pelaez A.I."/>
            <person name="Sanchez J."/>
            <person name="Ferrer M."/>
        </authorList>
    </citation>
    <scope>NUCLEOTIDE SEQUENCE</scope>
</reference>
<feature type="non-terminal residue" evidence="1">
    <location>
        <position position="60"/>
    </location>
</feature>
<dbReference type="PROSITE" id="PS51482">
    <property type="entry name" value="DEGV"/>
    <property type="match status" value="1"/>
</dbReference>
<comment type="caution">
    <text evidence="1">The sequence shown here is derived from an EMBL/GenBank/DDBJ whole genome shotgun (WGS) entry which is preliminary data.</text>
</comment>
<protein>
    <submittedName>
        <fullName evidence="1">DegV family protein</fullName>
    </submittedName>
</protein>
<dbReference type="Gene3D" id="3.40.50.10170">
    <property type="match status" value="1"/>
</dbReference>
<dbReference type="AlphaFoldDB" id="T0YC59"/>